<evidence type="ECO:0000256" key="8">
    <source>
        <dbReference type="ARBA" id="ARBA00023303"/>
    </source>
</evidence>
<feature type="compositionally biased region" description="Basic and acidic residues" evidence="9">
    <location>
        <begin position="436"/>
        <end position="446"/>
    </location>
</feature>
<feature type="transmembrane region" description="Helical" evidence="10">
    <location>
        <begin position="107"/>
        <end position="127"/>
    </location>
</feature>
<keyword evidence="5 10" id="KW-1133">Transmembrane helix</keyword>
<evidence type="ECO:0000256" key="5">
    <source>
        <dbReference type="ARBA" id="ARBA00022989"/>
    </source>
</evidence>
<evidence type="ECO:0000256" key="9">
    <source>
        <dbReference type="SAM" id="MobiDB-lite"/>
    </source>
</evidence>
<dbReference type="GO" id="GO:0015743">
    <property type="term" value="P:malate transport"/>
    <property type="evidence" value="ECO:0007669"/>
    <property type="project" value="InterPro"/>
</dbReference>
<dbReference type="Proteomes" id="UP000701853">
    <property type="component" value="Chromosome 2"/>
</dbReference>
<feature type="region of interest" description="Disordered" evidence="9">
    <location>
        <begin position="431"/>
        <end position="453"/>
    </location>
</feature>
<dbReference type="EMBL" id="JAHUZN010000002">
    <property type="protein sequence ID" value="KAG8501149.1"/>
    <property type="molecule type" value="Genomic_DNA"/>
</dbReference>
<evidence type="ECO:0000256" key="7">
    <source>
        <dbReference type="ARBA" id="ARBA00023136"/>
    </source>
</evidence>
<organism evidence="11 12">
    <name type="scientific">Gossypium anomalum</name>
    <dbReference type="NCBI Taxonomy" id="47600"/>
    <lineage>
        <taxon>Eukaryota</taxon>
        <taxon>Viridiplantae</taxon>
        <taxon>Streptophyta</taxon>
        <taxon>Embryophyta</taxon>
        <taxon>Tracheophyta</taxon>
        <taxon>Spermatophyta</taxon>
        <taxon>Magnoliopsida</taxon>
        <taxon>eudicotyledons</taxon>
        <taxon>Gunneridae</taxon>
        <taxon>Pentapetalae</taxon>
        <taxon>rosids</taxon>
        <taxon>malvids</taxon>
        <taxon>Malvales</taxon>
        <taxon>Malvaceae</taxon>
        <taxon>Malvoideae</taxon>
        <taxon>Gossypium</taxon>
    </lineage>
</organism>
<protein>
    <recommendedName>
        <fullName evidence="13">Aluminum-activated malate transporter</fullName>
    </recommendedName>
</protein>
<dbReference type="InterPro" id="IPR020966">
    <property type="entry name" value="ALMT"/>
</dbReference>
<keyword evidence="12" id="KW-1185">Reference proteome</keyword>
<proteinExistence type="inferred from homology"/>
<accession>A0A8J5Z5S6</accession>
<evidence type="ECO:0000256" key="2">
    <source>
        <dbReference type="ARBA" id="ARBA00007079"/>
    </source>
</evidence>
<keyword evidence="7 10" id="KW-0472">Membrane</keyword>
<dbReference type="GO" id="GO:0034220">
    <property type="term" value="P:monoatomic ion transmembrane transport"/>
    <property type="evidence" value="ECO:0007669"/>
    <property type="project" value="UniProtKB-KW"/>
</dbReference>
<keyword evidence="6" id="KW-0406">Ion transport</keyword>
<dbReference type="PANTHER" id="PTHR31086">
    <property type="entry name" value="ALUMINUM-ACTIVATED MALATE TRANSPORTER 10"/>
    <property type="match status" value="1"/>
</dbReference>
<sequence length="453" mass="49284">MDIGSTAQEKARFFAGAWGRFKALPGQLMARIISIAKSIKKLGQDDPRRLIHSLKVGLALSLVSLLYYARPLYDGFGVAGMWAVLTVVVVFEFTVGGTLSKCLNRGFATFLAGGLGIGADYFASLFGKQGEPIVLGILVFVLAAAATFSRFFPRIKARYDYGVLIFILTFSLVAVSGYRMDELVVLAHQRLSTIIMGGATCMLISIFICPVWAGEDLHKAVASNLEKLATYLEGKFRKMGAWTWPLPTSLSVEHYLKIGALARQCAYQIEAINGCINSDIQASEEFKSKIEGPCSRMTAECGKALKALATSMKMMTDPSSANPHVENSKAAMKDLKFALKASSMQNAYFLAIVPVATVGSVLVEITKCIEKISEAVHELSQRAHFSKTVEPTVSPEKPQQQQQLLHRGIVRPVPDTSDDGNSDDVVITIQEITTDSPEKGKPDQHRVLKPGQG</sequence>
<evidence type="ECO:0000313" key="11">
    <source>
        <dbReference type="EMBL" id="KAG8501149.1"/>
    </source>
</evidence>
<feature type="transmembrane region" description="Helical" evidence="10">
    <location>
        <begin position="133"/>
        <end position="152"/>
    </location>
</feature>
<name>A0A8J5Z5S6_9ROSI</name>
<dbReference type="OrthoDB" id="68611at2759"/>
<dbReference type="AlphaFoldDB" id="A0A8J5Z5S6"/>
<dbReference type="Pfam" id="PF11744">
    <property type="entry name" value="ALMT"/>
    <property type="match status" value="2"/>
</dbReference>
<keyword evidence="3" id="KW-0813">Transport</keyword>
<dbReference type="GO" id="GO:0016020">
    <property type="term" value="C:membrane"/>
    <property type="evidence" value="ECO:0007669"/>
    <property type="project" value="UniProtKB-SubCell"/>
</dbReference>
<evidence type="ECO:0000256" key="1">
    <source>
        <dbReference type="ARBA" id="ARBA00004141"/>
    </source>
</evidence>
<evidence type="ECO:0008006" key="13">
    <source>
        <dbReference type="Google" id="ProtNLM"/>
    </source>
</evidence>
<evidence type="ECO:0000256" key="4">
    <source>
        <dbReference type="ARBA" id="ARBA00022692"/>
    </source>
</evidence>
<comment type="subcellular location">
    <subcellularLocation>
        <location evidence="1">Membrane</location>
        <topology evidence="1">Multi-pass membrane protein</topology>
    </subcellularLocation>
</comment>
<feature type="transmembrane region" description="Helical" evidence="10">
    <location>
        <begin position="159"/>
        <end position="179"/>
    </location>
</feature>
<comment type="caution">
    <text evidence="11">The sequence shown here is derived from an EMBL/GenBank/DDBJ whole genome shotgun (WGS) entry which is preliminary data.</text>
</comment>
<comment type="similarity">
    <text evidence="2">Belongs to the aromatic acid exporter (TC 2.A.85) family.</text>
</comment>
<keyword evidence="8" id="KW-0407">Ion channel</keyword>
<reference evidence="11 12" key="1">
    <citation type="journal article" date="2021" name="bioRxiv">
        <title>The Gossypium anomalum genome as a resource for cotton improvement and evolutionary analysis of hybrid incompatibility.</title>
        <authorList>
            <person name="Grover C.E."/>
            <person name="Yuan D."/>
            <person name="Arick M.A."/>
            <person name="Miller E.R."/>
            <person name="Hu G."/>
            <person name="Peterson D.G."/>
            <person name="Wendel J.F."/>
            <person name="Udall J.A."/>
        </authorList>
    </citation>
    <scope>NUCLEOTIDE SEQUENCE [LARGE SCALE GENOMIC DNA]</scope>
    <source>
        <strain evidence="11">JFW-Udall</strain>
        <tissue evidence="11">Leaf</tissue>
    </source>
</reference>
<keyword evidence="4 10" id="KW-0812">Transmembrane</keyword>
<gene>
    <name evidence="11" type="ORF">CXB51_003237</name>
</gene>
<feature type="transmembrane region" description="Helical" evidence="10">
    <location>
        <begin position="50"/>
        <end position="69"/>
    </location>
</feature>
<evidence type="ECO:0000256" key="10">
    <source>
        <dbReference type="SAM" id="Phobius"/>
    </source>
</evidence>
<feature type="transmembrane region" description="Helical" evidence="10">
    <location>
        <begin position="191"/>
        <end position="213"/>
    </location>
</feature>
<feature type="transmembrane region" description="Helical" evidence="10">
    <location>
        <begin position="75"/>
        <end position="95"/>
    </location>
</feature>
<evidence type="ECO:0000313" key="12">
    <source>
        <dbReference type="Proteomes" id="UP000701853"/>
    </source>
</evidence>
<evidence type="ECO:0000256" key="6">
    <source>
        <dbReference type="ARBA" id="ARBA00023065"/>
    </source>
</evidence>
<evidence type="ECO:0000256" key="3">
    <source>
        <dbReference type="ARBA" id="ARBA00022448"/>
    </source>
</evidence>